<protein>
    <submittedName>
        <fullName evidence="3">DUF4142 domain-containing protein</fullName>
    </submittedName>
</protein>
<dbReference type="PANTHER" id="PTHR38593">
    <property type="entry name" value="BLR2558 PROTEIN"/>
    <property type="match status" value="1"/>
</dbReference>
<keyword evidence="1" id="KW-0732">Signal</keyword>
<dbReference type="InterPro" id="IPR006311">
    <property type="entry name" value="TAT_signal"/>
</dbReference>
<keyword evidence="4" id="KW-1185">Reference proteome</keyword>
<dbReference type="Gene3D" id="1.20.1260.10">
    <property type="match status" value="1"/>
</dbReference>
<evidence type="ECO:0000313" key="3">
    <source>
        <dbReference type="EMBL" id="MBD3844764.1"/>
    </source>
</evidence>
<dbReference type="InterPro" id="IPR012347">
    <property type="entry name" value="Ferritin-like"/>
</dbReference>
<dbReference type="PANTHER" id="PTHR38593:SF1">
    <property type="entry name" value="BLR2558 PROTEIN"/>
    <property type="match status" value="1"/>
</dbReference>
<gene>
    <name evidence="3" type="ORF">IED13_03570</name>
</gene>
<feature type="chain" id="PRO_5037364821" evidence="1">
    <location>
        <begin position="28"/>
        <end position="170"/>
    </location>
</feature>
<feature type="signal peptide" evidence="1">
    <location>
        <begin position="1"/>
        <end position="27"/>
    </location>
</feature>
<feature type="domain" description="DUF4142" evidence="2">
    <location>
        <begin position="31"/>
        <end position="166"/>
    </location>
</feature>
<organism evidence="3 4">
    <name type="scientific">Bosea spartocytisi</name>
    <dbReference type="NCBI Taxonomy" id="2773451"/>
    <lineage>
        <taxon>Bacteria</taxon>
        <taxon>Pseudomonadati</taxon>
        <taxon>Pseudomonadota</taxon>
        <taxon>Alphaproteobacteria</taxon>
        <taxon>Hyphomicrobiales</taxon>
        <taxon>Boseaceae</taxon>
        <taxon>Bosea</taxon>
    </lineage>
</organism>
<comment type="caution">
    <text evidence="3">The sequence shown here is derived from an EMBL/GenBank/DDBJ whole genome shotgun (WGS) entry which is preliminary data.</text>
</comment>
<dbReference type="AlphaFoldDB" id="A0A927E5K9"/>
<evidence type="ECO:0000313" key="4">
    <source>
        <dbReference type="Proteomes" id="UP000619295"/>
    </source>
</evidence>
<dbReference type="EMBL" id="JACXWY010000002">
    <property type="protein sequence ID" value="MBD3844764.1"/>
    <property type="molecule type" value="Genomic_DNA"/>
</dbReference>
<accession>A0A927E5K9</accession>
<dbReference type="PROSITE" id="PS51318">
    <property type="entry name" value="TAT"/>
    <property type="match status" value="1"/>
</dbReference>
<reference evidence="3" key="1">
    <citation type="submission" date="2020-09" db="EMBL/GenBank/DDBJ databases">
        <title>Bosea spartocytisi sp. nov. a root nodule endophyte of Spartocytisus supranubius in the high mountain ecosystem fo the Teide National Park (Canary Islands, Spain).</title>
        <authorList>
            <person name="Pulido-Suarez L."/>
            <person name="Peix A."/>
            <person name="Igual J.M."/>
            <person name="Socas-Perez N."/>
            <person name="Velazquez E."/>
            <person name="Flores-Felix J.D."/>
            <person name="Leon-Barrios M."/>
        </authorList>
    </citation>
    <scope>NUCLEOTIDE SEQUENCE</scope>
    <source>
        <strain evidence="3">SSUT16</strain>
    </source>
</reference>
<evidence type="ECO:0000259" key="2">
    <source>
        <dbReference type="Pfam" id="PF13628"/>
    </source>
</evidence>
<proteinExistence type="predicted"/>
<evidence type="ECO:0000256" key="1">
    <source>
        <dbReference type="SAM" id="SignalP"/>
    </source>
</evidence>
<sequence>MTRTRRAFLAGLAPALATLAVAPVALAKPSPQDLVNQVAVANMFCIESATLALKQSSSSAIKDYAHRLADDHATIASSLRRIIARRSDIALPDRPDTRHLDLLRDLGALQGGDFDKAYVEAQRGTHHTLALLLEAYARDGEDPELKAFAADAFPRFKALEQKAQELPLSP</sequence>
<dbReference type="Pfam" id="PF13628">
    <property type="entry name" value="DUF4142"/>
    <property type="match status" value="1"/>
</dbReference>
<name>A0A927E5K9_9HYPH</name>
<dbReference type="RefSeq" id="WP_162738029.1">
    <property type="nucleotide sequence ID" value="NZ_JACXWY010000002.1"/>
</dbReference>
<dbReference type="InterPro" id="IPR025419">
    <property type="entry name" value="DUF4142"/>
</dbReference>
<dbReference type="Proteomes" id="UP000619295">
    <property type="component" value="Unassembled WGS sequence"/>
</dbReference>